<comment type="caution">
    <text evidence="1">The sequence shown here is derived from an EMBL/GenBank/DDBJ whole genome shotgun (WGS) entry which is preliminary data.</text>
</comment>
<dbReference type="AlphaFoldDB" id="F3NBQ4"/>
<reference evidence="1 2" key="1">
    <citation type="journal article" date="2011" name="J. Bacteriol.">
        <title>Draft genome sequence of the marine bacterium Streptomyces griseoaurantiacus M045, which produces novel manumycin-type antibiotics with a pABA core component.</title>
        <authorList>
            <person name="Li F."/>
            <person name="Jiang P."/>
            <person name="Zheng H."/>
            <person name="Wang S."/>
            <person name="Zhao G."/>
            <person name="Qin S."/>
            <person name="Liu Z."/>
        </authorList>
    </citation>
    <scope>NUCLEOTIDE SEQUENCE [LARGE SCALE GENOMIC DNA]</scope>
    <source>
        <strain evidence="1 2">M045</strain>
    </source>
</reference>
<evidence type="ECO:0000313" key="1">
    <source>
        <dbReference type="EMBL" id="EGG49164.1"/>
    </source>
</evidence>
<organism evidence="1 2">
    <name type="scientific">Streptomyces griseoaurantiacus M045</name>
    <dbReference type="NCBI Taxonomy" id="996637"/>
    <lineage>
        <taxon>Bacteria</taxon>
        <taxon>Bacillati</taxon>
        <taxon>Actinomycetota</taxon>
        <taxon>Actinomycetes</taxon>
        <taxon>Kitasatosporales</taxon>
        <taxon>Streptomycetaceae</taxon>
        <taxon>Streptomyces</taxon>
        <taxon>Streptomyces aurantiacus group</taxon>
    </lineage>
</organism>
<proteinExistence type="predicted"/>
<name>F3NBQ4_9ACTN</name>
<accession>F3NBQ4</accession>
<gene>
    <name evidence="1" type="ORF">SGM_0788</name>
</gene>
<sequence length="76" mass="7599">MLLMTIRAELALAGAALALLAGAATALLAVAHRHDAAPAAVARVHRPAGDVPVVRVVPGLRPGPLLNGTVEGAPRD</sequence>
<dbReference type="Proteomes" id="UP000003022">
    <property type="component" value="Unassembled WGS sequence"/>
</dbReference>
<dbReference type="EMBL" id="AEYX01000003">
    <property type="protein sequence ID" value="EGG49164.1"/>
    <property type="molecule type" value="Genomic_DNA"/>
</dbReference>
<dbReference type="STRING" id="996637.SGM_0788"/>
<evidence type="ECO:0000313" key="2">
    <source>
        <dbReference type="Proteomes" id="UP000003022"/>
    </source>
</evidence>
<protein>
    <submittedName>
        <fullName evidence="1">Uncharacterized protein</fullName>
    </submittedName>
</protein>
<keyword evidence="2" id="KW-1185">Reference proteome</keyword>